<dbReference type="SMART" id="SM00387">
    <property type="entry name" value="HATPase_c"/>
    <property type="match status" value="1"/>
</dbReference>
<keyword evidence="10" id="KW-1133">Transmembrane helix</keyword>
<comment type="catalytic activity">
    <reaction evidence="1">
        <text>ATP + protein L-histidine = ADP + protein N-phospho-L-histidine.</text>
        <dbReference type="EC" id="2.7.13.3"/>
    </reaction>
</comment>
<evidence type="ECO:0000256" key="3">
    <source>
        <dbReference type="ARBA" id="ARBA00012438"/>
    </source>
</evidence>
<dbReference type="PROSITE" id="PS50109">
    <property type="entry name" value="HIS_KIN"/>
    <property type="match status" value="1"/>
</dbReference>
<feature type="domain" description="Histidine kinase" evidence="11">
    <location>
        <begin position="346"/>
        <end position="533"/>
    </location>
</feature>
<dbReference type="Gene3D" id="6.10.340.10">
    <property type="match status" value="1"/>
</dbReference>
<evidence type="ECO:0000313" key="14">
    <source>
        <dbReference type="Proteomes" id="UP001500027"/>
    </source>
</evidence>
<dbReference type="Pfam" id="PF02518">
    <property type="entry name" value="HATPase_c"/>
    <property type="match status" value="1"/>
</dbReference>
<dbReference type="PROSITE" id="PS50885">
    <property type="entry name" value="HAMP"/>
    <property type="match status" value="1"/>
</dbReference>
<comment type="subcellular location">
    <subcellularLocation>
        <location evidence="2">Membrane</location>
    </subcellularLocation>
</comment>
<keyword evidence="4" id="KW-0597">Phosphoprotein</keyword>
<dbReference type="EMBL" id="BAABAV010000001">
    <property type="protein sequence ID" value="GAA4268775.1"/>
    <property type="molecule type" value="Genomic_DNA"/>
</dbReference>
<dbReference type="Gene3D" id="1.20.5.1930">
    <property type="match status" value="1"/>
</dbReference>
<proteinExistence type="predicted"/>
<dbReference type="InterPro" id="IPR011712">
    <property type="entry name" value="Sig_transdc_His_kin_sub3_dim/P"/>
</dbReference>
<dbReference type="InterPro" id="IPR050482">
    <property type="entry name" value="Sensor_HK_TwoCompSys"/>
</dbReference>
<dbReference type="Gene3D" id="3.30.565.10">
    <property type="entry name" value="Histidine kinase-like ATPase, C-terminal domain"/>
    <property type="match status" value="1"/>
</dbReference>
<dbReference type="Pfam" id="PF07730">
    <property type="entry name" value="HisKA_3"/>
    <property type="match status" value="1"/>
</dbReference>
<evidence type="ECO:0000256" key="7">
    <source>
        <dbReference type="ARBA" id="ARBA00022777"/>
    </source>
</evidence>
<evidence type="ECO:0000256" key="2">
    <source>
        <dbReference type="ARBA" id="ARBA00004370"/>
    </source>
</evidence>
<keyword evidence="9" id="KW-0902">Two-component regulatory system</keyword>
<dbReference type="InterPro" id="IPR036890">
    <property type="entry name" value="HATPase_C_sf"/>
</dbReference>
<reference evidence="14" key="1">
    <citation type="journal article" date="2019" name="Int. J. Syst. Evol. Microbiol.">
        <title>The Global Catalogue of Microorganisms (GCM) 10K type strain sequencing project: providing services to taxonomists for standard genome sequencing and annotation.</title>
        <authorList>
            <consortium name="The Broad Institute Genomics Platform"/>
            <consortium name="The Broad Institute Genome Sequencing Center for Infectious Disease"/>
            <person name="Wu L."/>
            <person name="Ma J."/>
        </authorList>
    </citation>
    <scope>NUCLEOTIDE SEQUENCE [LARGE SCALE GENOMIC DNA]</scope>
    <source>
        <strain evidence="14">JCM 17452</strain>
    </source>
</reference>
<evidence type="ECO:0000256" key="1">
    <source>
        <dbReference type="ARBA" id="ARBA00000085"/>
    </source>
</evidence>
<comment type="caution">
    <text evidence="13">The sequence shown here is derived from an EMBL/GenBank/DDBJ whole genome shotgun (WGS) entry which is preliminary data.</text>
</comment>
<dbReference type="PANTHER" id="PTHR24421">
    <property type="entry name" value="NITRATE/NITRITE SENSOR PROTEIN NARX-RELATED"/>
    <property type="match status" value="1"/>
</dbReference>
<dbReference type="Proteomes" id="UP001500027">
    <property type="component" value="Unassembled WGS sequence"/>
</dbReference>
<sequence>MAIVLSIAFYNQFSEVLQSRILLQLNSIKTLKQNQIEKLIQQEWIDFMDSKESYNSTDSLNLIIPKSTLESGIYDFTNFHKEKQLSIGLVDVNNEKTRVKVIPYDKVMNILLERTGMGETGESYLVGEDYRMRSQSRFFKDSMPNKITVKTIGVTQALSGKLDKGLYEDYRNVNVYGVYGPIGVSNLKLAILSEIDESEVAAPLKDLRKRLIGLMLLIMAIAIFFSLFLTRIIANPILGMKKSLKIMADGNYNEINKIRKSSNEIYEMFEALEHLKKSLQGAVNFSEEIGEMNLNAAYEPNSENDSLGISLIKMQNKLKEFRNNERVSRMNIKRQLVDGLERERRRLARELHDGLGPFLTSLKFHVDNKVQDSVLRSEMKQIVDETISEIRVMSNALMPSTIEDFGVGAALRNFCDNINRMFEGSIVFEDLLKQSESKITKNQEVHVFRIVQELVNNTLKHANAKNIRITLSEFDDFISLFYFDDGSGFNIESVTLGSGIINIRERVEICNGKIQINSKHESTTFDIELPIENENN</sequence>
<evidence type="ECO:0000256" key="10">
    <source>
        <dbReference type="SAM" id="Phobius"/>
    </source>
</evidence>
<evidence type="ECO:0000256" key="5">
    <source>
        <dbReference type="ARBA" id="ARBA00022679"/>
    </source>
</evidence>
<dbReference type="InterPro" id="IPR005467">
    <property type="entry name" value="His_kinase_dom"/>
</dbReference>
<organism evidence="13 14">
    <name type="scientific">Hyunsoonleella aestuarii</name>
    <dbReference type="NCBI Taxonomy" id="912802"/>
    <lineage>
        <taxon>Bacteria</taxon>
        <taxon>Pseudomonadati</taxon>
        <taxon>Bacteroidota</taxon>
        <taxon>Flavobacteriia</taxon>
        <taxon>Flavobacteriales</taxon>
        <taxon>Flavobacteriaceae</taxon>
    </lineage>
</organism>
<keyword evidence="8" id="KW-0067">ATP-binding</keyword>
<dbReference type="InterPro" id="IPR003594">
    <property type="entry name" value="HATPase_dom"/>
</dbReference>
<gene>
    <name evidence="13" type="ORF">GCM10022257_08760</name>
</gene>
<protein>
    <recommendedName>
        <fullName evidence="3">histidine kinase</fullName>
        <ecNumber evidence="3">2.7.13.3</ecNumber>
    </recommendedName>
</protein>
<accession>A0ABP8E961</accession>
<dbReference type="SUPFAM" id="SSF158472">
    <property type="entry name" value="HAMP domain-like"/>
    <property type="match status" value="1"/>
</dbReference>
<keyword evidence="10" id="KW-0812">Transmembrane</keyword>
<dbReference type="InterPro" id="IPR003660">
    <property type="entry name" value="HAMP_dom"/>
</dbReference>
<keyword evidence="10" id="KW-0472">Membrane</keyword>
<name>A0ABP8E961_9FLAO</name>
<evidence type="ECO:0000256" key="9">
    <source>
        <dbReference type="ARBA" id="ARBA00023012"/>
    </source>
</evidence>
<evidence type="ECO:0000256" key="4">
    <source>
        <dbReference type="ARBA" id="ARBA00022553"/>
    </source>
</evidence>
<evidence type="ECO:0000259" key="11">
    <source>
        <dbReference type="PROSITE" id="PS50109"/>
    </source>
</evidence>
<keyword evidence="7" id="KW-0418">Kinase</keyword>
<feature type="domain" description="HAMP" evidence="12">
    <location>
        <begin position="231"/>
        <end position="284"/>
    </location>
</feature>
<evidence type="ECO:0000256" key="8">
    <source>
        <dbReference type="ARBA" id="ARBA00022840"/>
    </source>
</evidence>
<dbReference type="CDD" id="cd16917">
    <property type="entry name" value="HATPase_UhpB-NarQ-NarX-like"/>
    <property type="match status" value="1"/>
</dbReference>
<keyword evidence="14" id="KW-1185">Reference proteome</keyword>
<dbReference type="PANTHER" id="PTHR24421:SF10">
    <property type="entry name" value="NITRATE_NITRITE SENSOR PROTEIN NARQ"/>
    <property type="match status" value="1"/>
</dbReference>
<evidence type="ECO:0000256" key="6">
    <source>
        <dbReference type="ARBA" id="ARBA00022741"/>
    </source>
</evidence>
<feature type="transmembrane region" description="Helical" evidence="10">
    <location>
        <begin position="211"/>
        <end position="234"/>
    </location>
</feature>
<evidence type="ECO:0000259" key="12">
    <source>
        <dbReference type="PROSITE" id="PS50885"/>
    </source>
</evidence>
<keyword evidence="5" id="KW-0808">Transferase</keyword>
<keyword evidence="6" id="KW-0547">Nucleotide-binding</keyword>
<dbReference type="EC" id="2.7.13.3" evidence="3"/>
<evidence type="ECO:0000313" key="13">
    <source>
        <dbReference type="EMBL" id="GAA4268775.1"/>
    </source>
</evidence>
<dbReference type="SUPFAM" id="SSF55874">
    <property type="entry name" value="ATPase domain of HSP90 chaperone/DNA topoisomerase II/histidine kinase"/>
    <property type="match status" value="1"/>
</dbReference>